<organism evidence="2 3">
    <name type="scientific">Aspergillus bombycis</name>
    <dbReference type="NCBI Taxonomy" id="109264"/>
    <lineage>
        <taxon>Eukaryota</taxon>
        <taxon>Fungi</taxon>
        <taxon>Dikarya</taxon>
        <taxon>Ascomycota</taxon>
        <taxon>Pezizomycotina</taxon>
        <taxon>Eurotiomycetes</taxon>
        <taxon>Eurotiomycetidae</taxon>
        <taxon>Eurotiales</taxon>
        <taxon>Aspergillaceae</taxon>
        <taxon>Aspergillus</taxon>
    </lineage>
</organism>
<dbReference type="GO" id="GO:0061630">
    <property type="term" value="F:ubiquitin protein ligase activity"/>
    <property type="evidence" value="ECO:0007669"/>
    <property type="project" value="InterPro"/>
</dbReference>
<comment type="caution">
    <text evidence="2">The sequence shown here is derived from an EMBL/GenBank/DDBJ whole genome shotgun (WGS) entry which is preliminary data.</text>
</comment>
<sequence>MSPQATLQHQLSEILNMHPPPEYQCLEFSISRVYRCKNTISPVTRAAAPRLLNTSSRYFNEGRDISGILVGWSTLLLCTQSHQSQWYRLARKWAFQVWRYSLGRRDSTTTTDVASNENRLVQGQPGAEASGALHSDVVHGPVEQAQQASAEEWRPQGEVPRPCHHEEPTASSVSEESVRSSSSLDQAAQALNTSAVSGMVAPRAVEDECGICLLGFFVDVTGGSAREYTAAEKELYETVYDDDLWVWCRRHCGTNYHGECMDRWIETSGNLHPKCPTCSEFWVY</sequence>
<dbReference type="InterPro" id="IPR013083">
    <property type="entry name" value="Znf_RING/FYVE/PHD"/>
</dbReference>
<name>A0A1F7ZYU3_9EURO</name>
<dbReference type="EMBL" id="LYCR01000055">
    <property type="protein sequence ID" value="OGM44409.1"/>
    <property type="molecule type" value="Genomic_DNA"/>
</dbReference>
<feature type="compositionally biased region" description="Low complexity" evidence="1">
    <location>
        <begin position="171"/>
        <end position="183"/>
    </location>
</feature>
<dbReference type="Proteomes" id="UP000179179">
    <property type="component" value="Unassembled WGS sequence"/>
</dbReference>
<dbReference type="PANTHER" id="PTHR21540">
    <property type="entry name" value="RING FINGER AND SWIM DOMAIN-CONTAINING PROTEIN 2"/>
    <property type="match status" value="1"/>
</dbReference>
<evidence type="ECO:0000313" key="2">
    <source>
        <dbReference type="EMBL" id="OGM44409.1"/>
    </source>
</evidence>
<feature type="region of interest" description="Disordered" evidence="1">
    <location>
        <begin position="144"/>
        <end position="185"/>
    </location>
</feature>
<proteinExistence type="predicted"/>
<dbReference type="SUPFAM" id="SSF57850">
    <property type="entry name" value="RING/U-box"/>
    <property type="match status" value="1"/>
</dbReference>
<reference evidence="2 3" key="1">
    <citation type="journal article" date="2016" name="Genome Biol. Evol.">
        <title>Draft genome sequence of an aflatoxigenic Aspergillus species, A. bombycis.</title>
        <authorList>
            <person name="Moore G.G."/>
            <person name="Mack B.M."/>
            <person name="Beltz S.B."/>
            <person name="Gilbert M.K."/>
        </authorList>
    </citation>
    <scope>NUCLEOTIDE SEQUENCE [LARGE SCALE GENOMIC DNA]</scope>
    <source>
        <strain evidence="3">NRRL 26010</strain>
    </source>
</reference>
<feature type="compositionally biased region" description="Basic and acidic residues" evidence="1">
    <location>
        <begin position="151"/>
        <end position="168"/>
    </location>
</feature>
<dbReference type="STRING" id="109264.A0A1F7ZYU3"/>
<dbReference type="Gene3D" id="3.30.40.10">
    <property type="entry name" value="Zinc/RING finger domain, C3HC4 (zinc finger)"/>
    <property type="match status" value="1"/>
</dbReference>
<evidence type="ECO:0008006" key="4">
    <source>
        <dbReference type="Google" id="ProtNLM"/>
    </source>
</evidence>
<evidence type="ECO:0000313" key="3">
    <source>
        <dbReference type="Proteomes" id="UP000179179"/>
    </source>
</evidence>
<dbReference type="InterPro" id="IPR039903">
    <property type="entry name" value="Zswim2"/>
</dbReference>
<keyword evidence="3" id="KW-1185">Reference proteome</keyword>
<gene>
    <name evidence="2" type="ORF">ABOM_006948</name>
</gene>
<dbReference type="GeneID" id="34450338"/>
<protein>
    <recommendedName>
        <fullName evidence="4">RING-type domain-containing protein</fullName>
    </recommendedName>
</protein>
<dbReference type="RefSeq" id="XP_022388126.1">
    <property type="nucleotide sequence ID" value="XM_022534077.1"/>
</dbReference>
<evidence type="ECO:0000256" key="1">
    <source>
        <dbReference type="SAM" id="MobiDB-lite"/>
    </source>
</evidence>
<dbReference type="AlphaFoldDB" id="A0A1F7ZYU3"/>
<dbReference type="OrthoDB" id="8062037at2759"/>
<accession>A0A1F7ZYU3</accession>
<dbReference type="PANTHER" id="PTHR21540:SF0">
    <property type="entry name" value="PHD FAMILY PROTEIN"/>
    <property type="match status" value="1"/>
</dbReference>